<dbReference type="Proteomes" id="UP001497453">
    <property type="component" value="Chromosome 2"/>
</dbReference>
<reference evidence="2" key="1">
    <citation type="submission" date="2024-04" db="EMBL/GenBank/DDBJ databases">
        <authorList>
            <person name="Shaw F."/>
            <person name="Minotto A."/>
        </authorList>
    </citation>
    <scope>NUCLEOTIDE SEQUENCE [LARGE SCALE GENOMIC DNA]</scope>
</reference>
<name>A0ABP1D3Q9_9APHY</name>
<evidence type="ECO:0000313" key="2">
    <source>
        <dbReference type="Proteomes" id="UP001497453"/>
    </source>
</evidence>
<sequence length="90" mass="10103">MEILLECMDQHFPGLKTADSRTFLVSQGYLGIQTNHGQVAARTDLSVGSMTEESRSELAQVNLKMLGAKPCSWDSRNKLFLEAVVDNTWW</sequence>
<evidence type="ECO:0000313" key="1">
    <source>
        <dbReference type="EMBL" id="CAL1702528.1"/>
    </source>
</evidence>
<gene>
    <name evidence="1" type="ORF">GFSPODELE1_LOCUS4088</name>
</gene>
<protein>
    <submittedName>
        <fullName evidence="1">Uncharacterized protein</fullName>
    </submittedName>
</protein>
<dbReference type="EMBL" id="OZ037945">
    <property type="protein sequence ID" value="CAL1702528.1"/>
    <property type="molecule type" value="Genomic_DNA"/>
</dbReference>
<proteinExistence type="predicted"/>
<organism evidence="1 2">
    <name type="scientific">Somion occarium</name>
    <dbReference type="NCBI Taxonomy" id="3059160"/>
    <lineage>
        <taxon>Eukaryota</taxon>
        <taxon>Fungi</taxon>
        <taxon>Dikarya</taxon>
        <taxon>Basidiomycota</taxon>
        <taxon>Agaricomycotina</taxon>
        <taxon>Agaricomycetes</taxon>
        <taxon>Polyporales</taxon>
        <taxon>Cerrenaceae</taxon>
        <taxon>Somion</taxon>
    </lineage>
</organism>
<accession>A0ABP1D3Q9</accession>
<keyword evidence="2" id="KW-1185">Reference proteome</keyword>